<organism evidence="1">
    <name type="scientific">marine sediment metagenome</name>
    <dbReference type="NCBI Taxonomy" id="412755"/>
    <lineage>
        <taxon>unclassified sequences</taxon>
        <taxon>metagenomes</taxon>
        <taxon>ecological metagenomes</taxon>
    </lineage>
</organism>
<feature type="non-terminal residue" evidence="1">
    <location>
        <position position="1"/>
    </location>
</feature>
<dbReference type="AlphaFoldDB" id="X1IDB2"/>
<name>X1IDB2_9ZZZZ</name>
<accession>X1IDB2</accession>
<proteinExistence type="predicted"/>
<sequence>GSEKGLVNCNVVVTSYYVDKIKDFPLNLEPYVPAHEFEEGEDSSKFSTKIELGKKLVLDALKKGIQFSELLFGNWYLCQNFVSFIRDQRKDWISTFKER</sequence>
<protein>
    <submittedName>
        <fullName evidence="1">Uncharacterized protein</fullName>
    </submittedName>
</protein>
<evidence type="ECO:0000313" key="1">
    <source>
        <dbReference type="EMBL" id="GAH67260.1"/>
    </source>
</evidence>
<dbReference type="EMBL" id="BARU01032107">
    <property type="protein sequence ID" value="GAH67260.1"/>
    <property type="molecule type" value="Genomic_DNA"/>
</dbReference>
<gene>
    <name evidence="1" type="ORF">S03H2_50673</name>
</gene>
<reference evidence="1" key="1">
    <citation type="journal article" date="2014" name="Front. Microbiol.">
        <title>High frequency of phylogenetically diverse reductive dehalogenase-homologous genes in deep subseafloor sedimentary metagenomes.</title>
        <authorList>
            <person name="Kawai M."/>
            <person name="Futagami T."/>
            <person name="Toyoda A."/>
            <person name="Takaki Y."/>
            <person name="Nishi S."/>
            <person name="Hori S."/>
            <person name="Arai W."/>
            <person name="Tsubouchi T."/>
            <person name="Morono Y."/>
            <person name="Uchiyama I."/>
            <person name="Ito T."/>
            <person name="Fujiyama A."/>
            <person name="Inagaki F."/>
            <person name="Takami H."/>
        </authorList>
    </citation>
    <scope>NUCLEOTIDE SEQUENCE</scope>
    <source>
        <strain evidence="1">Expedition CK06-06</strain>
    </source>
</reference>
<comment type="caution">
    <text evidence="1">The sequence shown here is derived from an EMBL/GenBank/DDBJ whole genome shotgun (WGS) entry which is preliminary data.</text>
</comment>